<accession>A0A1A9W9B8</accession>
<dbReference type="Pfam" id="PF02251">
    <property type="entry name" value="PA28_N"/>
    <property type="match status" value="1"/>
</dbReference>
<sequence>MKEVEVLIIHGFPKKIDELNKLLATPIFCSREFSDFHQDLNTPVPDPVLVDNNYSVDADKQAGNGTQSPLFSVVRVMHGHCKAKSPVMRPYVKRLILLNL</sequence>
<evidence type="ECO:0000313" key="3">
    <source>
        <dbReference type="Proteomes" id="UP000091820"/>
    </source>
</evidence>
<organism evidence="2 3">
    <name type="scientific">Glossina brevipalpis</name>
    <dbReference type="NCBI Taxonomy" id="37001"/>
    <lineage>
        <taxon>Eukaryota</taxon>
        <taxon>Metazoa</taxon>
        <taxon>Ecdysozoa</taxon>
        <taxon>Arthropoda</taxon>
        <taxon>Hexapoda</taxon>
        <taxon>Insecta</taxon>
        <taxon>Pterygota</taxon>
        <taxon>Neoptera</taxon>
        <taxon>Endopterygota</taxon>
        <taxon>Diptera</taxon>
        <taxon>Brachycera</taxon>
        <taxon>Muscomorpha</taxon>
        <taxon>Hippoboscoidea</taxon>
        <taxon>Glossinidae</taxon>
        <taxon>Glossina</taxon>
    </lineage>
</organism>
<dbReference type="InterPro" id="IPR036996">
    <property type="entry name" value="PA28_N_sf"/>
</dbReference>
<dbReference type="AlphaFoldDB" id="A0A1A9W9B8"/>
<keyword evidence="3" id="KW-1185">Reference proteome</keyword>
<feature type="domain" description="Proteasome activator PA28 N-terminal" evidence="1">
    <location>
        <begin position="2"/>
        <end position="47"/>
    </location>
</feature>
<proteinExistence type="predicted"/>
<dbReference type="InterPro" id="IPR036252">
    <property type="entry name" value="Proteasome_activ_sf"/>
</dbReference>
<reference evidence="3" key="1">
    <citation type="submission" date="2014-03" db="EMBL/GenBank/DDBJ databases">
        <authorList>
            <person name="Aksoy S."/>
            <person name="Warren W."/>
            <person name="Wilson R.K."/>
        </authorList>
    </citation>
    <scope>NUCLEOTIDE SEQUENCE [LARGE SCALE GENOMIC DNA]</scope>
    <source>
        <strain evidence="3">IAEA</strain>
    </source>
</reference>
<evidence type="ECO:0000259" key="1">
    <source>
        <dbReference type="Pfam" id="PF02251"/>
    </source>
</evidence>
<dbReference type="InterPro" id="IPR003185">
    <property type="entry name" value="Proteasome_activ_PA28_N"/>
</dbReference>
<dbReference type="STRING" id="37001.A0A1A9W9B8"/>
<protein>
    <recommendedName>
        <fullName evidence="1">Proteasome activator PA28 N-terminal domain-containing protein</fullName>
    </recommendedName>
</protein>
<dbReference type="EnsemblMetazoa" id="GBRI010988-RA">
    <property type="protein sequence ID" value="GBRI010988-PA"/>
    <property type="gene ID" value="GBRI010988"/>
</dbReference>
<name>A0A1A9W9B8_9MUSC</name>
<dbReference type="Gene3D" id="1.20.5.120">
    <property type="entry name" value="Proteasome activator pa28, N-terminal domain"/>
    <property type="match status" value="1"/>
</dbReference>
<dbReference type="SUPFAM" id="SSF47216">
    <property type="entry name" value="Proteasome activator"/>
    <property type="match status" value="1"/>
</dbReference>
<evidence type="ECO:0000313" key="2">
    <source>
        <dbReference type="EnsemblMetazoa" id="GBRI010988-PA"/>
    </source>
</evidence>
<dbReference type="Proteomes" id="UP000091820">
    <property type="component" value="Unassembled WGS sequence"/>
</dbReference>
<dbReference type="GO" id="GO:0008537">
    <property type="term" value="C:proteasome activator complex"/>
    <property type="evidence" value="ECO:0007669"/>
    <property type="project" value="InterPro"/>
</dbReference>
<reference evidence="2" key="2">
    <citation type="submission" date="2020-05" db="UniProtKB">
        <authorList>
            <consortium name="EnsemblMetazoa"/>
        </authorList>
    </citation>
    <scope>IDENTIFICATION</scope>
    <source>
        <strain evidence="2">IAEA</strain>
    </source>
</reference>
<dbReference type="VEuPathDB" id="VectorBase:GBRI010988"/>